<dbReference type="InterPro" id="IPR004963">
    <property type="entry name" value="PAE/NOTUM"/>
</dbReference>
<evidence type="ECO:0000256" key="2">
    <source>
        <dbReference type="SAM" id="MobiDB-lite"/>
    </source>
</evidence>
<evidence type="ECO:0000313" key="3">
    <source>
        <dbReference type="EnsemblMetazoa" id="PPAI001763-PA"/>
    </source>
</evidence>
<name>A0A1B0D340_PHLPP</name>
<dbReference type="PANTHER" id="PTHR21562:SF122">
    <property type="entry name" value="PALMITOLEOYL-PROTEIN CARBOXYLESTERASE NOTUM"/>
    <property type="match status" value="1"/>
</dbReference>
<comment type="similarity">
    <text evidence="1">Belongs to the pectinacetylesterase family. Notum subfamily.</text>
</comment>
<protein>
    <submittedName>
        <fullName evidence="3">Uncharacterized protein</fullName>
    </submittedName>
</protein>
<sequence>LLTLTLVHIPANEAAAVRQNSILIESNSVQRVVGETRRVTEARSRAVSGLKRVNLSNRTVACNDGSQAGFYLRRSSTFSRRWIVYLEGGMHCYDQKSCRDRWLNVRWYLFPGPGNGGLCPNSALHQLLRLTILLGAVQILEYCLDLGESGLKVTVRGISDSGWFLDQDPYVAGAIATKDIVKQGWALWNGAVPEACRKKYPNEPWRCYFGRHVYPTLKAPLFVFQWRFDVEQMKADSVWAPNSPQQWEYIHKMGTNVTKSMENVTAAFVPACIGHSVLNTRNWVHTKLNNITLSDALRCWELSTEKVHRRPRTKEERERRRLRRQKQEERKFKRLQKRLKEQKAKGQGKNPKRHRKNQ</sequence>
<dbReference type="VEuPathDB" id="VectorBase:PPAI001763"/>
<proteinExistence type="inferred from homology"/>
<dbReference type="VEuPathDB" id="VectorBase:PPAPM1_004006"/>
<dbReference type="GO" id="GO:0016787">
    <property type="term" value="F:hydrolase activity"/>
    <property type="evidence" value="ECO:0007669"/>
    <property type="project" value="InterPro"/>
</dbReference>
<feature type="compositionally biased region" description="Basic and acidic residues" evidence="2">
    <location>
        <begin position="313"/>
        <end position="331"/>
    </location>
</feature>
<dbReference type="Proteomes" id="UP000092462">
    <property type="component" value="Unassembled WGS sequence"/>
</dbReference>
<dbReference type="EnsemblMetazoa" id="PPAI001763-RA">
    <property type="protein sequence ID" value="PPAI001763-PA"/>
    <property type="gene ID" value="PPAI001763"/>
</dbReference>
<dbReference type="Pfam" id="PF03283">
    <property type="entry name" value="PAE"/>
    <property type="match status" value="2"/>
</dbReference>
<dbReference type="AlphaFoldDB" id="A0A1B0D340"/>
<dbReference type="EMBL" id="AJVK01023249">
    <property type="status" value="NOT_ANNOTATED_CDS"/>
    <property type="molecule type" value="Genomic_DNA"/>
</dbReference>
<reference evidence="3" key="1">
    <citation type="submission" date="2022-08" db="UniProtKB">
        <authorList>
            <consortium name="EnsemblMetazoa"/>
        </authorList>
    </citation>
    <scope>IDENTIFICATION</scope>
    <source>
        <strain evidence="3">Israel</strain>
    </source>
</reference>
<evidence type="ECO:0000256" key="1">
    <source>
        <dbReference type="ARBA" id="ARBA00010213"/>
    </source>
</evidence>
<accession>A0A1B0D340</accession>
<evidence type="ECO:0000313" key="4">
    <source>
        <dbReference type="Proteomes" id="UP000092462"/>
    </source>
</evidence>
<organism evidence="3 4">
    <name type="scientific">Phlebotomus papatasi</name>
    <name type="common">Sandfly</name>
    <dbReference type="NCBI Taxonomy" id="29031"/>
    <lineage>
        <taxon>Eukaryota</taxon>
        <taxon>Metazoa</taxon>
        <taxon>Ecdysozoa</taxon>
        <taxon>Arthropoda</taxon>
        <taxon>Hexapoda</taxon>
        <taxon>Insecta</taxon>
        <taxon>Pterygota</taxon>
        <taxon>Neoptera</taxon>
        <taxon>Endopterygota</taxon>
        <taxon>Diptera</taxon>
        <taxon>Nematocera</taxon>
        <taxon>Psychodoidea</taxon>
        <taxon>Psychodidae</taxon>
        <taxon>Phlebotomus</taxon>
        <taxon>Phlebotomus</taxon>
    </lineage>
</organism>
<feature type="region of interest" description="Disordered" evidence="2">
    <location>
        <begin position="308"/>
        <end position="358"/>
    </location>
</feature>
<dbReference type="PANTHER" id="PTHR21562">
    <property type="entry name" value="NOTUM-RELATED"/>
    <property type="match status" value="1"/>
</dbReference>
<keyword evidence="4" id="KW-1185">Reference proteome</keyword>